<keyword evidence="2" id="KW-0732">Signal</keyword>
<accession>A0A8J2RQN0</accession>
<sequence>MWSSFVFVSLSVVMIQTGFTQGQQQQPNNVGFVHPIATDVFPVNHPTVEQQQPTEEDLTSTEPSTAAAAQQQPVKPQFQVPVTLPFVMQRPRKPAAVAGKPSSYLRPIIMVDPVTHQDELPVRQTKPWNLPQVEDLSSPPPGVAVTLPIRAKPTSYLRPVYVVDEMNDDEPSYYVPTKNVAVTLPFDLRPKNPVLKSKPVSYLRPVIVPTDAVDELTPEGDYEEEEEDLTSPISGTVQPSPPNINAVAIPYIQQQQPVKATKPASYLRPWFVDDSSTYNTPVRAAATKPWSTKEVAVDDSTAGYYQRPATIPYWLAYRAGSPVVKMRDSNNVRPLVYRQRPISIAGAAEARRVPFLVSNWIEKTHVVGNSTYTKQNVLQTGMSTVYTSTLFTDVQSAYYFVYRRGRPTTTVTGLTILTEIAITVTAPNTLFAGGQCVPRWSSISAAICGSF</sequence>
<feature type="region of interest" description="Disordered" evidence="1">
    <location>
        <begin position="48"/>
        <end position="74"/>
    </location>
</feature>
<evidence type="ECO:0000256" key="1">
    <source>
        <dbReference type="SAM" id="MobiDB-lite"/>
    </source>
</evidence>
<evidence type="ECO:0000313" key="4">
    <source>
        <dbReference type="Proteomes" id="UP000789390"/>
    </source>
</evidence>
<dbReference type="Proteomes" id="UP000789390">
    <property type="component" value="Unassembled WGS sequence"/>
</dbReference>
<name>A0A8J2RQN0_9CRUS</name>
<gene>
    <name evidence="3" type="ORF">DGAL_LOCUS11072</name>
</gene>
<evidence type="ECO:0000313" key="3">
    <source>
        <dbReference type="EMBL" id="CAH0107739.1"/>
    </source>
</evidence>
<organism evidence="3 4">
    <name type="scientific">Daphnia galeata</name>
    <dbReference type="NCBI Taxonomy" id="27404"/>
    <lineage>
        <taxon>Eukaryota</taxon>
        <taxon>Metazoa</taxon>
        <taxon>Ecdysozoa</taxon>
        <taxon>Arthropoda</taxon>
        <taxon>Crustacea</taxon>
        <taxon>Branchiopoda</taxon>
        <taxon>Diplostraca</taxon>
        <taxon>Cladocera</taxon>
        <taxon>Anomopoda</taxon>
        <taxon>Daphniidae</taxon>
        <taxon>Daphnia</taxon>
    </lineage>
</organism>
<keyword evidence="4" id="KW-1185">Reference proteome</keyword>
<reference evidence="3" key="1">
    <citation type="submission" date="2021-11" db="EMBL/GenBank/DDBJ databases">
        <authorList>
            <person name="Schell T."/>
        </authorList>
    </citation>
    <scope>NUCLEOTIDE SEQUENCE</scope>
    <source>
        <strain evidence="3">M5</strain>
    </source>
</reference>
<evidence type="ECO:0000256" key="2">
    <source>
        <dbReference type="SAM" id="SignalP"/>
    </source>
</evidence>
<proteinExistence type="predicted"/>
<dbReference type="OrthoDB" id="6358014at2759"/>
<feature type="signal peptide" evidence="2">
    <location>
        <begin position="1"/>
        <end position="22"/>
    </location>
</feature>
<comment type="caution">
    <text evidence="3">The sequence shown here is derived from an EMBL/GenBank/DDBJ whole genome shotgun (WGS) entry which is preliminary data.</text>
</comment>
<evidence type="ECO:0008006" key="5">
    <source>
        <dbReference type="Google" id="ProtNLM"/>
    </source>
</evidence>
<dbReference type="AlphaFoldDB" id="A0A8J2RQN0"/>
<protein>
    <recommendedName>
        <fullName evidence="5">EOG090X017N</fullName>
    </recommendedName>
</protein>
<dbReference type="EMBL" id="CAKKLH010000278">
    <property type="protein sequence ID" value="CAH0107739.1"/>
    <property type="molecule type" value="Genomic_DNA"/>
</dbReference>
<feature type="chain" id="PRO_5035275252" description="EOG090X017N" evidence="2">
    <location>
        <begin position="23"/>
        <end position="451"/>
    </location>
</feature>